<evidence type="ECO:0000259" key="2">
    <source>
        <dbReference type="Pfam" id="PF00561"/>
    </source>
</evidence>
<dbReference type="RefSeq" id="WP_311707251.1">
    <property type="nucleotide sequence ID" value="NZ_JAVREL010000018.1"/>
</dbReference>
<dbReference type="PANTHER" id="PTHR43433">
    <property type="entry name" value="HYDROLASE, ALPHA/BETA FOLD FAMILY PROTEIN"/>
    <property type="match status" value="1"/>
</dbReference>
<dbReference type="Gene3D" id="3.40.50.1820">
    <property type="entry name" value="alpha/beta hydrolase"/>
    <property type="match status" value="1"/>
</dbReference>
<keyword evidence="4" id="KW-1185">Reference proteome</keyword>
<organism evidence="3 4">
    <name type="scientific">Streptomyces litchfieldiae</name>
    <dbReference type="NCBI Taxonomy" id="3075543"/>
    <lineage>
        <taxon>Bacteria</taxon>
        <taxon>Bacillati</taxon>
        <taxon>Actinomycetota</taxon>
        <taxon>Actinomycetes</taxon>
        <taxon>Kitasatosporales</taxon>
        <taxon>Streptomycetaceae</taxon>
        <taxon>Streptomyces</taxon>
    </lineage>
</organism>
<dbReference type="PANTHER" id="PTHR43433:SF1">
    <property type="entry name" value="BLL5160 PROTEIN"/>
    <property type="match status" value="1"/>
</dbReference>
<dbReference type="SUPFAM" id="SSF53474">
    <property type="entry name" value="alpha/beta-Hydrolases"/>
    <property type="match status" value="1"/>
</dbReference>
<feature type="region of interest" description="Disordered" evidence="1">
    <location>
        <begin position="79"/>
        <end position="100"/>
    </location>
</feature>
<protein>
    <submittedName>
        <fullName evidence="3">Alpha/beta hydrolase</fullName>
    </submittedName>
</protein>
<name>A0ABU2MWZ1_9ACTN</name>
<comment type="caution">
    <text evidence="3">The sequence shown here is derived from an EMBL/GenBank/DDBJ whole genome shotgun (WGS) entry which is preliminary data.</text>
</comment>
<dbReference type="InterPro" id="IPR050471">
    <property type="entry name" value="AB_hydrolase"/>
</dbReference>
<proteinExistence type="predicted"/>
<dbReference type="GO" id="GO:0016787">
    <property type="term" value="F:hydrolase activity"/>
    <property type="evidence" value="ECO:0007669"/>
    <property type="project" value="UniProtKB-KW"/>
</dbReference>
<gene>
    <name evidence="3" type="ORF">RM590_26595</name>
</gene>
<dbReference type="Proteomes" id="UP001183246">
    <property type="component" value="Unassembled WGS sequence"/>
</dbReference>
<evidence type="ECO:0000313" key="3">
    <source>
        <dbReference type="EMBL" id="MDT0346129.1"/>
    </source>
</evidence>
<keyword evidence="3" id="KW-0378">Hydrolase</keyword>
<sequence length="400" mass="42696">MSWARRLGVAGVAIGAVATTVAVERLTVGRSVRRQAQLALDAAGPYGTLRGAPGTASADDGTELYYEIDEVGAFVRPSDDGAGGPVAEPVTRGPQPAARGRLGRLLRRRRQPPPTVVFSHGYCLNQDVWHFQRAALRGAVRAVYWDQRGHGRSERGRTQGETGEPVTIEQLGRDLKAVLDAVAPEGPVVLVGHSMGGMTIMALAEQFPDYVARRVAGVAFLASSAGELADVTYGFPAPAVRAVRKVLPGVLRALGSQQELVDRGRRATGDLYAGLVRRYSFGTPKDVDPGVARFAERLIQSVPVDVVAEFYPAFAAHDKASALDLLNGLAEDLPVLVLGAERDEVTPAAHSERIAAKLPMAEAVVVQGAGHLVLLEFPEQVNEHLARLLARSIRFHEPAV</sequence>
<dbReference type="InterPro" id="IPR029058">
    <property type="entry name" value="AB_hydrolase_fold"/>
</dbReference>
<dbReference type="InterPro" id="IPR000073">
    <property type="entry name" value="AB_hydrolase_1"/>
</dbReference>
<dbReference type="Pfam" id="PF00561">
    <property type="entry name" value="Abhydrolase_1"/>
    <property type="match status" value="1"/>
</dbReference>
<dbReference type="EMBL" id="JAVREL010000018">
    <property type="protein sequence ID" value="MDT0346129.1"/>
    <property type="molecule type" value="Genomic_DNA"/>
</dbReference>
<accession>A0ABU2MWZ1</accession>
<feature type="domain" description="AB hydrolase-1" evidence="2">
    <location>
        <begin position="114"/>
        <end position="377"/>
    </location>
</feature>
<evidence type="ECO:0000256" key="1">
    <source>
        <dbReference type="SAM" id="MobiDB-lite"/>
    </source>
</evidence>
<evidence type="ECO:0000313" key="4">
    <source>
        <dbReference type="Proteomes" id="UP001183246"/>
    </source>
</evidence>
<reference evidence="4" key="1">
    <citation type="submission" date="2023-07" db="EMBL/GenBank/DDBJ databases">
        <title>30 novel species of actinomycetes from the DSMZ collection.</title>
        <authorList>
            <person name="Nouioui I."/>
        </authorList>
    </citation>
    <scope>NUCLEOTIDE SEQUENCE [LARGE SCALE GENOMIC DNA]</scope>
    <source>
        <strain evidence="4">DSM 44938</strain>
    </source>
</reference>